<dbReference type="Proteomes" id="UP000829647">
    <property type="component" value="Chromosome"/>
</dbReference>
<name>A0ABY4JGG4_9BACT</name>
<dbReference type="PANTHER" id="PTHR43433">
    <property type="entry name" value="HYDROLASE, ALPHA/BETA FOLD FAMILY PROTEIN"/>
    <property type="match status" value="1"/>
</dbReference>
<keyword evidence="4" id="KW-1185">Reference proteome</keyword>
<accession>A0ABY4JGG4</accession>
<feature type="chain" id="PRO_5046132351" evidence="1">
    <location>
        <begin position="22"/>
        <end position="564"/>
    </location>
</feature>
<gene>
    <name evidence="3" type="ORF">MWH26_08320</name>
</gene>
<evidence type="ECO:0000256" key="1">
    <source>
        <dbReference type="SAM" id="SignalP"/>
    </source>
</evidence>
<dbReference type="EMBL" id="CP095848">
    <property type="protein sequence ID" value="UPL50897.1"/>
    <property type="molecule type" value="Genomic_DNA"/>
</dbReference>
<organism evidence="3 4">
    <name type="scientific">Hymenobacter sublimis</name>
    <dbReference type="NCBI Taxonomy" id="2933777"/>
    <lineage>
        <taxon>Bacteria</taxon>
        <taxon>Pseudomonadati</taxon>
        <taxon>Bacteroidota</taxon>
        <taxon>Cytophagia</taxon>
        <taxon>Cytophagales</taxon>
        <taxon>Hymenobacteraceae</taxon>
        <taxon>Hymenobacter</taxon>
    </lineage>
</organism>
<dbReference type="Pfam" id="PF00561">
    <property type="entry name" value="Abhydrolase_1"/>
    <property type="match status" value="1"/>
</dbReference>
<evidence type="ECO:0000313" key="4">
    <source>
        <dbReference type="Proteomes" id="UP000829647"/>
    </source>
</evidence>
<protein>
    <submittedName>
        <fullName evidence="3">Alpha/beta fold hydrolase</fullName>
    </submittedName>
</protein>
<dbReference type="InterPro" id="IPR050471">
    <property type="entry name" value="AB_hydrolase"/>
</dbReference>
<proteinExistence type="predicted"/>
<sequence length="564" mass="61939">MHLFTSLLCLLSLVTTPHLLAQTLLQGTVLDAQTQAPVPFASVGVAGKPLGTVADTQGRFQFTTPGAQPEPVLISCVGYQTATVSAATLQAAGQVVLLRSSGVRLAAVTVRPGMVKTKTFGRTSSSTLMGAAMYTEADLVSDALAKEQGTIIGIDQDCRLRDFNLHVAFNRFKSVKFRLNLYSVKAGLPDQPLLRQDVRFDVTQPRGWVRVDLAPYQVQLQGQREVAVTIQWLQSEAQEGSSKAFGVSAVPAPGHSILTRSKSQAAWQQTKPGYLSFYLTADSYSAGKATPATLVPDYELPDSLRYLRYLSADAMPGLTNPQRYGENTQVGRYVAVEGGRLYYERYGKGTPLLLLHGNGQSIAAFQRQIGELARHFEVIAVDTRAQGRSLDHTTAAFTYDLFAEDVRQLLDSLNLRQVDILGWSDGGNTALKLALRYPAYVRRLAIMGANLFPTPEAIEPDFLAFLRKQHQQEQLAEAPNPNRARLLRLLLQEPQMTFAELRRVTAPTLVMAGQHDVILEAHTRALAKSLPKSEVVILPNTTHYAPQEAPEAFNKAVLRFLQQR</sequence>
<dbReference type="InterPro" id="IPR008969">
    <property type="entry name" value="CarboxyPept-like_regulatory"/>
</dbReference>
<evidence type="ECO:0000259" key="2">
    <source>
        <dbReference type="Pfam" id="PF00561"/>
    </source>
</evidence>
<dbReference type="Gene3D" id="2.60.40.1120">
    <property type="entry name" value="Carboxypeptidase-like, regulatory domain"/>
    <property type="match status" value="1"/>
</dbReference>
<dbReference type="SUPFAM" id="SSF53474">
    <property type="entry name" value="alpha/beta-Hydrolases"/>
    <property type="match status" value="1"/>
</dbReference>
<feature type="signal peptide" evidence="1">
    <location>
        <begin position="1"/>
        <end position="21"/>
    </location>
</feature>
<keyword evidence="3" id="KW-0378">Hydrolase</keyword>
<evidence type="ECO:0000313" key="3">
    <source>
        <dbReference type="EMBL" id="UPL50897.1"/>
    </source>
</evidence>
<dbReference type="Gene3D" id="3.40.50.1820">
    <property type="entry name" value="alpha/beta hydrolase"/>
    <property type="match status" value="1"/>
</dbReference>
<reference evidence="3 4" key="1">
    <citation type="submission" date="2022-04" db="EMBL/GenBank/DDBJ databases">
        <title>Hymenobacter sp. isolated from the air.</title>
        <authorList>
            <person name="Won M."/>
            <person name="Lee C.-M."/>
            <person name="Woen H.-Y."/>
            <person name="Kwon S.-W."/>
        </authorList>
    </citation>
    <scope>NUCLEOTIDE SEQUENCE [LARGE SCALE GENOMIC DNA]</scope>
    <source>
        <strain evidence="4">5516 S-25</strain>
    </source>
</reference>
<dbReference type="InterPro" id="IPR029058">
    <property type="entry name" value="AB_hydrolase_fold"/>
</dbReference>
<dbReference type="SUPFAM" id="SSF49464">
    <property type="entry name" value="Carboxypeptidase regulatory domain-like"/>
    <property type="match status" value="1"/>
</dbReference>
<dbReference type="GO" id="GO:0016787">
    <property type="term" value="F:hydrolase activity"/>
    <property type="evidence" value="ECO:0007669"/>
    <property type="project" value="UniProtKB-KW"/>
</dbReference>
<dbReference type="InterPro" id="IPR000073">
    <property type="entry name" value="AB_hydrolase_1"/>
</dbReference>
<feature type="domain" description="AB hydrolase-1" evidence="2">
    <location>
        <begin position="351"/>
        <end position="466"/>
    </location>
</feature>
<dbReference type="RefSeq" id="WP_247976833.1">
    <property type="nucleotide sequence ID" value="NZ_CP095848.1"/>
</dbReference>
<dbReference type="Pfam" id="PF13715">
    <property type="entry name" value="CarbopepD_reg_2"/>
    <property type="match status" value="1"/>
</dbReference>
<keyword evidence="1" id="KW-0732">Signal</keyword>
<dbReference type="PANTHER" id="PTHR43433:SF5">
    <property type="entry name" value="AB HYDROLASE-1 DOMAIN-CONTAINING PROTEIN"/>
    <property type="match status" value="1"/>
</dbReference>